<feature type="binding site" evidence="18">
    <location>
        <begin position="71"/>
        <end position="75"/>
    </location>
    <ligand>
        <name>(6S)-NADPHX</name>
        <dbReference type="ChEBI" id="CHEBI:64076"/>
    </ligand>
</feature>
<feature type="binding site" evidence="17">
    <location>
        <begin position="469"/>
        <end position="473"/>
    </location>
    <ligand>
        <name>AMP</name>
        <dbReference type="ChEBI" id="CHEBI:456215"/>
    </ligand>
</feature>
<comment type="cofactor">
    <cofactor evidence="18 19">
        <name>K(+)</name>
        <dbReference type="ChEBI" id="CHEBI:29103"/>
    </cofactor>
    <text evidence="18 19">Binds 1 potassium ion per subunit.</text>
</comment>
<evidence type="ECO:0000259" key="21">
    <source>
        <dbReference type="PROSITE" id="PS51385"/>
    </source>
</evidence>
<name>A0A927J283_9MICO</name>
<evidence type="ECO:0000313" key="22">
    <source>
        <dbReference type="EMBL" id="MBD8080487.1"/>
    </source>
</evidence>
<comment type="similarity">
    <text evidence="17">Belongs to the NnrD/CARKD family.</text>
</comment>
<dbReference type="SUPFAM" id="SSF64153">
    <property type="entry name" value="YjeF N-terminal domain-like"/>
    <property type="match status" value="1"/>
</dbReference>
<proteinExistence type="inferred from homology"/>
<evidence type="ECO:0000256" key="17">
    <source>
        <dbReference type="HAMAP-Rule" id="MF_01965"/>
    </source>
</evidence>
<keyword evidence="6 17" id="KW-0547">Nucleotide-binding</keyword>
<comment type="subunit">
    <text evidence="17">Homotetramer.</text>
</comment>
<feature type="binding site" evidence="17">
    <location>
        <position position="498"/>
    </location>
    <ligand>
        <name>(6S)-NADPHX</name>
        <dbReference type="ChEBI" id="CHEBI:64076"/>
    </ligand>
</feature>
<dbReference type="PIRSF" id="PIRSF017184">
    <property type="entry name" value="Nnr"/>
    <property type="match status" value="1"/>
</dbReference>
<feature type="binding site" evidence="18">
    <location>
        <position position="204"/>
    </location>
    <ligand>
        <name>(6S)-NADPHX</name>
        <dbReference type="ChEBI" id="CHEBI:64076"/>
    </ligand>
</feature>
<evidence type="ECO:0000256" key="4">
    <source>
        <dbReference type="ARBA" id="ARBA00009524"/>
    </source>
</evidence>
<organism evidence="22 23">
    <name type="scientific">Cellulosimicrobium arenosum</name>
    <dbReference type="NCBI Taxonomy" id="2708133"/>
    <lineage>
        <taxon>Bacteria</taxon>
        <taxon>Bacillati</taxon>
        <taxon>Actinomycetota</taxon>
        <taxon>Actinomycetes</taxon>
        <taxon>Micrococcales</taxon>
        <taxon>Promicromonosporaceae</taxon>
        <taxon>Cellulosimicrobium</taxon>
    </lineage>
</organism>
<comment type="function">
    <text evidence="14 19">Bifunctional enzyme that catalyzes the epimerization of the S- and R-forms of NAD(P)HX and the dehydration of the S-form of NAD(P)HX at the expense of ADP, which is converted to AMP. This allows the repair of both epimers of NAD(P)HX, a damaged form of NAD(P)H that is a result of enzymatic or heat-dependent hydration.</text>
</comment>
<keyword evidence="13" id="KW-0511">Multifunctional enzyme</keyword>
<feature type="binding site" evidence="17">
    <location>
        <position position="358"/>
    </location>
    <ligand>
        <name>(6S)-NADPHX</name>
        <dbReference type="ChEBI" id="CHEBI:64076"/>
    </ligand>
</feature>
<comment type="catalytic activity">
    <reaction evidence="16 17 19">
        <text>(6S)-NADPHX + ADP = AMP + phosphate + NADPH + H(+)</text>
        <dbReference type="Rhea" id="RHEA:32235"/>
        <dbReference type="ChEBI" id="CHEBI:15378"/>
        <dbReference type="ChEBI" id="CHEBI:43474"/>
        <dbReference type="ChEBI" id="CHEBI:57783"/>
        <dbReference type="ChEBI" id="CHEBI:64076"/>
        <dbReference type="ChEBI" id="CHEBI:456215"/>
        <dbReference type="ChEBI" id="CHEBI:456216"/>
        <dbReference type="EC" id="4.2.1.136"/>
    </reaction>
</comment>
<feature type="domain" description="YjeF C-terminal" evidence="20">
    <location>
        <begin position="273"/>
        <end position="562"/>
    </location>
</feature>
<evidence type="ECO:0000256" key="16">
    <source>
        <dbReference type="ARBA" id="ARBA00049209"/>
    </source>
</evidence>
<dbReference type="PROSITE" id="PS01050">
    <property type="entry name" value="YJEF_C_2"/>
    <property type="match status" value="1"/>
</dbReference>
<dbReference type="EMBL" id="JACYHB010000016">
    <property type="protein sequence ID" value="MBD8080487.1"/>
    <property type="molecule type" value="Genomic_DNA"/>
</dbReference>
<accession>A0A927J283</accession>
<dbReference type="InterPro" id="IPR036652">
    <property type="entry name" value="YjeF_N_dom_sf"/>
</dbReference>
<dbReference type="GO" id="GO:0046872">
    <property type="term" value="F:metal ion binding"/>
    <property type="evidence" value="ECO:0007669"/>
    <property type="project" value="UniProtKB-UniRule"/>
</dbReference>
<dbReference type="GO" id="GO:0052855">
    <property type="term" value="F:ADP-dependent NAD(P)H-hydrate dehydratase activity"/>
    <property type="evidence" value="ECO:0007669"/>
    <property type="project" value="UniProtKB-UniRule"/>
</dbReference>
<dbReference type="CDD" id="cd01171">
    <property type="entry name" value="YXKO-related"/>
    <property type="match status" value="1"/>
</dbReference>
<keyword evidence="11 18" id="KW-0413">Isomerase</keyword>
<keyword evidence="23" id="KW-1185">Reference proteome</keyword>
<feature type="binding site" evidence="18">
    <location>
        <position position="72"/>
    </location>
    <ligand>
        <name>K(+)</name>
        <dbReference type="ChEBI" id="CHEBI:29103"/>
    </ligand>
</feature>
<evidence type="ECO:0000256" key="2">
    <source>
        <dbReference type="ARBA" id="ARBA00000909"/>
    </source>
</evidence>
<evidence type="ECO:0000256" key="15">
    <source>
        <dbReference type="ARBA" id="ARBA00048238"/>
    </source>
</evidence>
<dbReference type="Gene3D" id="3.40.50.10260">
    <property type="entry name" value="YjeF N-terminal domain"/>
    <property type="match status" value="1"/>
</dbReference>
<keyword evidence="7 17" id="KW-0067">ATP-binding</keyword>
<feature type="domain" description="YjeF N-terminal" evidence="21">
    <location>
        <begin position="5"/>
        <end position="261"/>
    </location>
</feature>
<evidence type="ECO:0000256" key="8">
    <source>
        <dbReference type="ARBA" id="ARBA00022857"/>
    </source>
</evidence>
<dbReference type="RefSeq" id="WP_191830069.1">
    <property type="nucleotide sequence ID" value="NZ_JACYHB010000016.1"/>
</dbReference>
<evidence type="ECO:0000256" key="10">
    <source>
        <dbReference type="ARBA" id="ARBA00023027"/>
    </source>
</evidence>
<evidence type="ECO:0000256" key="7">
    <source>
        <dbReference type="ARBA" id="ARBA00022840"/>
    </source>
</evidence>
<comment type="similarity">
    <text evidence="18">Belongs to the NnrE/AIBP family.</text>
</comment>
<comment type="caution">
    <text evidence="22">The sequence shown here is derived from an EMBL/GenBank/DDBJ whole genome shotgun (WGS) entry which is preliminary data.</text>
</comment>
<dbReference type="PANTHER" id="PTHR12592:SF0">
    <property type="entry name" value="ATP-DEPENDENT (S)-NAD(P)H-HYDRATE DEHYDRATASE"/>
    <property type="match status" value="1"/>
</dbReference>
<comment type="catalytic activity">
    <reaction evidence="2 18 19">
        <text>(6R)-NADPHX = (6S)-NADPHX</text>
        <dbReference type="Rhea" id="RHEA:32227"/>
        <dbReference type="ChEBI" id="CHEBI:64076"/>
        <dbReference type="ChEBI" id="CHEBI:64077"/>
        <dbReference type="EC" id="5.1.99.6"/>
    </reaction>
</comment>
<comment type="catalytic activity">
    <reaction evidence="15 17 19">
        <text>(6S)-NADHX + ADP = AMP + phosphate + NADH + H(+)</text>
        <dbReference type="Rhea" id="RHEA:32223"/>
        <dbReference type="ChEBI" id="CHEBI:15378"/>
        <dbReference type="ChEBI" id="CHEBI:43474"/>
        <dbReference type="ChEBI" id="CHEBI:57945"/>
        <dbReference type="ChEBI" id="CHEBI:64074"/>
        <dbReference type="ChEBI" id="CHEBI:456215"/>
        <dbReference type="ChEBI" id="CHEBI:456216"/>
        <dbReference type="EC" id="4.2.1.136"/>
    </reaction>
</comment>
<feature type="binding site" evidence="17">
    <location>
        <position position="308"/>
    </location>
    <ligand>
        <name>(6S)-NADPHX</name>
        <dbReference type="ChEBI" id="CHEBI:64076"/>
    </ligand>
</feature>
<keyword evidence="12 17" id="KW-0456">Lyase</keyword>
<dbReference type="EC" id="5.1.99.6" evidence="19"/>
<dbReference type="HAMAP" id="MF_01965">
    <property type="entry name" value="NADHX_dehydratase"/>
    <property type="match status" value="1"/>
</dbReference>
<keyword evidence="5 18" id="KW-0479">Metal-binding</keyword>
<dbReference type="PROSITE" id="PS51383">
    <property type="entry name" value="YJEF_C_3"/>
    <property type="match status" value="1"/>
</dbReference>
<evidence type="ECO:0000256" key="5">
    <source>
        <dbReference type="ARBA" id="ARBA00022723"/>
    </source>
</evidence>
<evidence type="ECO:0000256" key="11">
    <source>
        <dbReference type="ARBA" id="ARBA00023235"/>
    </source>
</evidence>
<comment type="caution">
    <text evidence="18">Lacks conserved residue(s) required for the propagation of feature annotation.</text>
</comment>
<dbReference type="PANTHER" id="PTHR12592">
    <property type="entry name" value="ATP-DEPENDENT (S)-NAD(P)H-HYDRATE DEHYDRATASE FAMILY MEMBER"/>
    <property type="match status" value="1"/>
</dbReference>
<dbReference type="InterPro" id="IPR017953">
    <property type="entry name" value="Carbohydrate_kinase_pred_CS"/>
</dbReference>
<reference evidence="22" key="2">
    <citation type="submission" date="2020-09" db="EMBL/GenBank/DDBJ databases">
        <authorList>
            <person name="Yu Y."/>
        </authorList>
    </citation>
    <scope>NUCLEOTIDE SEQUENCE</scope>
    <source>
        <strain evidence="22">KCTC 49039</strain>
    </source>
</reference>
<comment type="cofactor">
    <cofactor evidence="17">
        <name>Mg(2+)</name>
        <dbReference type="ChEBI" id="CHEBI:18420"/>
    </cofactor>
</comment>
<comment type="catalytic activity">
    <reaction evidence="1 18 19">
        <text>(6R)-NADHX = (6S)-NADHX</text>
        <dbReference type="Rhea" id="RHEA:32215"/>
        <dbReference type="ChEBI" id="CHEBI:64074"/>
        <dbReference type="ChEBI" id="CHEBI:64075"/>
        <dbReference type="EC" id="5.1.99.6"/>
    </reaction>
</comment>
<evidence type="ECO:0000256" key="6">
    <source>
        <dbReference type="ARBA" id="ARBA00022741"/>
    </source>
</evidence>
<feature type="binding site" evidence="17">
    <location>
        <position position="497"/>
    </location>
    <ligand>
        <name>AMP</name>
        <dbReference type="ChEBI" id="CHEBI:456215"/>
    </ligand>
</feature>
<dbReference type="EC" id="4.2.1.136" evidence="19"/>
<dbReference type="Pfam" id="PF01256">
    <property type="entry name" value="Carb_kinase"/>
    <property type="match status" value="1"/>
</dbReference>
<dbReference type="Pfam" id="PF03853">
    <property type="entry name" value="YjeF_N"/>
    <property type="match status" value="1"/>
</dbReference>
<evidence type="ECO:0000256" key="3">
    <source>
        <dbReference type="ARBA" id="ARBA00006001"/>
    </source>
</evidence>
<evidence type="ECO:0000313" key="23">
    <source>
        <dbReference type="Proteomes" id="UP000610846"/>
    </source>
</evidence>
<comment type="function">
    <text evidence="18">Catalyzes the epimerization of the S- and R-forms of NAD(P)HX, a damaged form of NAD(P)H that is a result of enzymatic or heat-dependent hydration. This is a prerequisite for the S-specific NAD(P)H-hydrate dehydratase to allow the repair of both epimers of NAD(P)HX.</text>
</comment>
<evidence type="ECO:0000259" key="20">
    <source>
        <dbReference type="PROSITE" id="PS51383"/>
    </source>
</evidence>
<dbReference type="Gene3D" id="3.40.1190.20">
    <property type="match status" value="1"/>
</dbReference>
<evidence type="ECO:0000256" key="1">
    <source>
        <dbReference type="ARBA" id="ARBA00000013"/>
    </source>
</evidence>
<evidence type="ECO:0000256" key="9">
    <source>
        <dbReference type="ARBA" id="ARBA00022958"/>
    </source>
</evidence>
<reference evidence="22" key="1">
    <citation type="journal article" date="2018" name="Curr. Microbiol.">
        <title>Cellulosimicrobium arenosum sp. nov., Isolated from Marine Sediment Sand.</title>
        <authorList>
            <person name="Oh M."/>
            <person name="Kim J.H."/>
            <person name="Yoon J.H."/>
            <person name="Schumann P."/>
            <person name="Kim W."/>
        </authorList>
    </citation>
    <scope>NUCLEOTIDE SEQUENCE</scope>
    <source>
        <strain evidence="22">KCTC 49039</strain>
    </source>
</reference>
<feature type="binding site" evidence="18">
    <location>
        <position position="153"/>
    </location>
    <ligand>
        <name>K(+)</name>
        <dbReference type="ChEBI" id="CHEBI:29103"/>
    </ligand>
</feature>
<dbReference type="GO" id="GO:0046496">
    <property type="term" value="P:nicotinamide nucleotide metabolic process"/>
    <property type="evidence" value="ECO:0007669"/>
    <property type="project" value="UniProtKB-UniRule"/>
</dbReference>
<dbReference type="InterPro" id="IPR029056">
    <property type="entry name" value="Ribokinase-like"/>
</dbReference>
<dbReference type="InterPro" id="IPR030677">
    <property type="entry name" value="Nnr"/>
</dbReference>
<evidence type="ECO:0000256" key="19">
    <source>
        <dbReference type="PIRNR" id="PIRNR017184"/>
    </source>
</evidence>
<keyword evidence="9 18" id="KW-0630">Potassium</keyword>
<dbReference type="InterPro" id="IPR000631">
    <property type="entry name" value="CARKD"/>
</dbReference>
<comment type="function">
    <text evidence="17">Catalyzes the dehydration of the S-form of NAD(P)HX at the expense of ADP, which is converted to AMP. Together with NAD(P)HX epimerase, which catalyzes the epimerization of the S- and R-forms, the enzyme allows the repair of both epimers of NAD(P)HX, a damaged form of NAD(P)H that is a result of enzymatic or heat-dependent hydration.</text>
</comment>
<comment type="similarity">
    <text evidence="4 19">In the C-terminal section; belongs to the NnrD/CARKD family.</text>
</comment>
<dbReference type="GO" id="GO:0005524">
    <property type="term" value="F:ATP binding"/>
    <property type="evidence" value="ECO:0007669"/>
    <property type="project" value="UniProtKB-UniRule"/>
</dbReference>
<dbReference type="GO" id="GO:0052856">
    <property type="term" value="F:NAD(P)HX epimerase activity"/>
    <property type="evidence" value="ECO:0007669"/>
    <property type="project" value="UniProtKB-UniRule"/>
</dbReference>
<dbReference type="AlphaFoldDB" id="A0A927J283"/>
<dbReference type="InterPro" id="IPR004443">
    <property type="entry name" value="YjeF_N_dom"/>
</dbReference>
<keyword evidence="10 17" id="KW-0520">NAD</keyword>
<dbReference type="HAMAP" id="MF_01966">
    <property type="entry name" value="NADHX_epimerase"/>
    <property type="match status" value="1"/>
</dbReference>
<evidence type="ECO:0000256" key="13">
    <source>
        <dbReference type="ARBA" id="ARBA00023268"/>
    </source>
</evidence>
<feature type="binding site" evidence="18">
    <location>
        <position position="207"/>
    </location>
    <ligand>
        <name>K(+)</name>
        <dbReference type="ChEBI" id="CHEBI:29103"/>
    </ligand>
</feature>
<dbReference type="Proteomes" id="UP000610846">
    <property type="component" value="Unassembled WGS sequence"/>
</dbReference>
<comment type="similarity">
    <text evidence="3 19">In the N-terminal section; belongs to the NnrE/AIBP family.</text>
</comment>
<evidence type="ECO:0000256" key="12">
    <source>
        <dbReference type="ARBA" id="ARBA00023239"/>
    </source>
</evidence>
<feature type="binding site" evidence="18">
    <location>
        <begin position="157"/>
        <end position="163"/>
    </location>
    <ligand>
        <name>(6S)-NADPHX</name>
        <dbReference type="ChEBI" id="CHEBI:64076"/>
    </ligand>
</feature>
<evidence type="ECO:0000256" key="18">
    <source>
        <dbReference type="HAMAP-Rule" id="MF_01966"/>
    </source>
</evidence>
<dbReference type="SUPFAM" id="SSF53613">
    <property type="entry name" value="Ribokinase-like"/>
    <property type="match status" value="1"/>
</dbReference>
<gene>
    <name evidence="18" type="primary">nnrE</name>
    <name evidence="17" type="synonym">nnrD</name>
    <name evidence="22" type="ORF">IF651_15645</name>
</gene>
<dbReference type="PROSITE" id="PS51385">
    <property type="entry name" value="YJEF_N"/>
    <property type="match status" value="1"/>
</dbReference>
<protein>
    <recommendedName>
        <fullName evidence="19">Bifunctional NAD(P)H-hydrate repair enzyme</fullName>
    </recommendedName>
    <alternativeName>
        <fullName evidence="19">Nicotinamide nucleotide repair protein</fullName>
    </alternativeName>
    <domain>
        <recommendedName>
            <fullName evidence="19">ADP-dependent (S)-NAD(P)H-hydrate dehydratase</fullName>
            <ecNumber evidence="19">4.2.1.136</ecNumber>
        </recommendedName>
        <alternativeName>
            <fullName evidence="19">ADP-dependent NAD(P)HX dehydratase</fullName>
        </alternativeName>
    </domain>
    <domain>
        <recommendedName>
            <fullName evidence="19">NAD(P)H-hydrate epimerase</fullName>
            <ecNumber evidence="19">5.1.99.6</ecNumber>
        </recommendedName>
    </domain>
</protein>
<dbReference type="GO" id="GO:0110051">
    <property type="term" value="P:metabolite repair"/>
    <property type="evidence" value="ECO:0007669"/>
    <property type="project" value="TreeGrafter"/>
</dbReference>
<feature type="binding site" evidence="17">
    <location>
        <position position="427"/>
    </location>
    <ligand>
        <name>(6S)-NADPHX</name>
        <dbReference type="ChEBI" id="CHEBI:64076"/>
    </ligand>
</feature>
<evidence type="ECO:0000256" key="14">
    <source>
        <dbReference type="ARBA" id="ARBA00025153"/>
    </source>
</evidence>
<sequence>MIEAWSVADVRAAEHPLLAAGDPLMERASFALATIVARDVARRRSVVGPDGGRRDGRVTGARAVLLVGPGNNGGDTLFAGAHLVRRGMGVLAVLASEHVHGGGLAALRRAGGRVVELVPESGGEGGASRWGDPDPATVEDAVSRAVGADVVLDGLLGIGASGALRGPAAVLVRRLVEVLGARTDRDERGGDGSVRSRPWVVAVDVPSGIGVDDGTLPGTVLRADRTVTFGAAKPGLLVPPAAGAAGHGAVVEIGLALGADPAGPPGPAVRRLEARDVGRLWTVPGPEDQKYTRGVLGVVAGTPTFPGAAVLVTSAAVRTGPGMVRYQGPDDVARAVLAARPEVVPASGRVQAWALGSGVPAAAAGGAGHDEPDPGGQHARIRAALADAAGDPGGATSSGGPVPTVVDAGALSLLPDRCPPWFVLTPHAGELATLLQGRGEAVDRPGVEAEPLRWARRAHELTGATVLLKGSVTLVVGPARVYAQADAPAWLATAGAGDVLTGILGVVLAGHAARAVAEPGSVAELAAAAALVHGLAAERANPGGPISALDVAAAVPGVVCELVAAR</sequence>
<keyword evidence="8 17" id="KW-0521">NADP</keyword>